<keyword evidence="2" id="KW-1185">Reference proteome</keyword>
<protein>
    <submittedName>
        <fullName evidence="1">Uncharacterized protein</fullName>
    </submittedName>
</protein>
<name>A0ABQ5GK32_9ASTR</name>
<organism evidence="1 2">
    <name type="scientific">Tanacetum coccineum</name>
    <dbReference type="NCBI Taxonomy" id="301880"/>
    <lineage>
        <taxon>Eukaryota</taxon>
        <taxon>Viridiplantae</taxon>
        <taxon>Streptophyta</taxon>
        <taxon>Embryophyta</taxon>
        <taxon>Tracheophyta</taxon>
        <taxon>Spermatophyta</taxon>
        <taxon>Magnoliopsida</taxon>
        <taxon>eudicotyledons</taxon>
        <taxon>Gunneridae</taxon>
        <taxon>Pentapetalae</taxon>
        <taxon>asterids</taxon>
        <taxon>campanulids</taxon>
        <taxon>Asterales</taxon>
        <taxon>Asteraceae</taxon>
        <taxon>Asteroideae</taxon>
        <taxon>Anthemideae</taxon>
        <taxon>Anthemidinae</taxon>
        <taxon>Tanacetum</taxon>
    </lineage>
</organism>
<dbReference type="Proteomes" id="UP001151760">
    <property type="component" value="Unassembled WGS sequence"/>
</dbReference>
<gene>
    <name evidence="1" type="ORF">Tco_1042284</name>
</gene>
<comment type="caution">
    <text evidence="1">The sequence shown here is derived from an EMBL/GenBank/DDBJ whole genome shotgun (WGS) entry which is preliminary data.</text>
</comment>
<sequence>MRELRKSANKYSTLEDLGDTELNDEYRPTGKEVVDKYVRYQRKLTMDESKDQTSEMVNYFQEQWERQCQDDYMDKEDVCEMVDGMSKNISENVVNGKTSGHDDYPQAKCFQC</sequence>
<accession>A0ABQ5GK32</accession>
<evidence type="ECO:0000313" key="1">
    <source>
        <dbReference type="EMBL" id="GJT75559.1"/>
    </source>
</evidence>
<proteinExistence type="predicted"/>
<dbReference type="EMBL" id="BQNB010018541">
    <property type="protein sequence ID" value="GJT75559.1"/>
    <property type="molecule type" value="Genomic_DNA"/>
</dbReference>
<evidence type="ECO:0000313" key="2">
    <source>
        <dbReference type="Proteomes" id="UP001151760"/>
    </source>
</evidence>
<reference evidence="1" key="2">
    <citation type="submission" date="2022-01" db="EMBL/GenBank/DDBJ databases">
        <authorList>
            <person name="Yamashiro T."/>
            <person name="Shiraishi A."/>
            <person name="Satake H."/>
            <person name="Nakayama K."/>
        </authorList>
    </citation>
    <scope>NUCLEOTIDE SEQUENCE</scope>
</reference>
<reference evidence="1" key="1">
    <citation type="journal article" date="2022" name="Int. J. Mol. Sci.">
        <title>Draft Genome of Tanacetum Coccineum: Genomic Comparison of Closely Related Tanacetum-Family Plants.</title>
        <authorList>
            <person name="Yamashiro T."/>
            <person name="Shiraishi A."/>
            <person name="Nakayama K."/>
            <person name="Satake H."/>
        </authorList>
    </citation>
    <scope>NUCLEOTIDE SEQUENCE</scope>
</reference>